<proteinExistence type="predicted"/>
<dbReference type="InterPro" id="IPR012337">
    <property type="entry name" value="RNaseH-like_sf"/>
</dbReference>
<evidence type="ECO:0000313" key="4">
    <source>
        <dbReference type="Proteomes" id="UP000482653"/>
    </source>
</evidence>
<accession>A0A6L3JYL5</accession>
<dbReference type="PROSITE" id="PS50994">
    <property type="entry name" value="INTEGRASE"/>
    <property type="match status" value="1"/>
</dbReference>
<dbReference type="PANTHER" id="PTHR46889:SF5">
    <property type="entry name" value="INTEGRASE PROTEIN"/>
    <property type="match status" value="1"/>
</dbReference>
<dbReference type="Gene3D" id="3.30.420.10">
    <property type="entry name" value="Ribonuclease H-like superfamily/Ribonuclease H"/>
    <property type="match status" value="1"/>
</dbReference>
<dbReference type="Proteomes" id="UP000482653">
    <property type="component" value="Unassembled WGS sequence"/>
</dbReference>
<sequence>MKFLCDYFGITRQGYYKHVNCEVEIDILATSIVLYCSELLKILPKAGMRELYVCCVRKFGEKMVIGRDRCYAILRANGLCQRTNRKRPRTTNSNHHFYIYPDLLNVTPKFVATEFGSMVVGDITYVATCEGWAYLSLLTDASSRAIVGYAFHRTLETEGPLKALDMAIAFYDRYGIDKSTLIHHSDRGIQYCSNKYVEKLKENQINISMTQCGDPLHNAMAERMNNTIKNGWLFDCKHESFEQVSKRVQEAVYAYNYVRPHQGINMKTPMEMVKRESGLSVKHPLVGTGGPAPCRSGAPRPMS</sequence>
<dbReference type="InterPro" id="IPR050900">
    <property type="entry name" value="Transposase_IS3/IS150/IS904"/>
</dbReference>
<dbReference type="GO" id="GO:0015074">
    <property type="term" value="P:DNA integration"/>
    <property type="evidence" value="ECO:0007669"/>
    <property type="project" value="InterPro"/>
</dbReference>
<reference evidence="3 4" key="1">
    <citation type="journal article" date="2019" name="Nat. Med.">
        <title>A library of human gut bacterial isolates paired with longitudinal multiomics data enables mechanistic microbiome research.</title>
        <authorList>
            <person name="Poyet M."/>
            <person name="Groussin M."/>
            <person name="Gibbons S.M."/>
            <person name="Avila-Pacheco J."/>
            <person name="Jiang X."/>
            <person name="Kearney S.M."/>
            <person name="Perrotta A.R."/>
            <person name="Berdy B."/>
            <person name="Zhao S."/>
            <person name="Lieberman T.D."/>
            <person name="Swanson P.K."/>
            <person name="Smith M."/>
            <person name="Roesemann S."/>
            <person name="Alexander J.E."/>
            <person name="Rich S.A."/>
            <person name="Livny J."/>
            <person name="Vlamakis H."/>
            <person name="Clish C."/>
            <person name="Bullock K."/>
            <person name="Deik A."/>
            <person name="Scott J."/>
            <person name="Pierce K.A."/>
            <person name="Xavier R.J."/>
            <person name="Alm E.J."/>
        </authorList>
    </citation>
    <scope>NUCLEOTIDE SEQUENCE [LARGE SCALE GENOMIC DNA]</scope>
    <source>
        <strain evidence="3 4">BIOML-A8</strain>
    </source>
</reference>
<organism evidence="3 4">
    <name type="scientific">Bacteroides cellulosilyticus</name>
    <dbReference type="NCBI Taxonomy" id="246787"/>
    <lineage>
        <taxon>Bacteria</taxon>
        <taxon>Pseudomonadati</taxon>
        <taxon>Bacteroidota</taxon>
        <taxon>Bacteroidia</taxon>
        <taxon>Bacteroidales</taxon>
        <taxon>Bacteroidaceae</taxon>
        <taxon>Bacteroides</taxon>
    </lineage>
</organism>
<dbReference type="AlphaFoldDB" id="A0A6L3JYL5"/>
<dbReference type="InterPro" id="IPR036397">
    <property type="entry name" value="RNaseH_sf"/>
</dbReference>
<name>A0A6L3JYL5_9BACE</name>
<protein>
    <submittedName>
        <fullName evidence="3">IS3 family transposase</fullName>
    </submittedName>
</protein>
<dbReference type="PANTHER" id="PTHR46889">
    <property type="entry name" value="TRANSPOSASE INSF FOR INSERTION SEQUENCE IS3B-RELATED"/>
    <property type="match status" value="1"/>
</dbReference>
<feature type="region of interest" description="Disordered" evidence="1">
    <location>
        <begin position="281"/>
        <end position="303"/>
    </location>
</feature>
<dbReference type="SUPFAM" id="SSF53098">
    <property type="entry name" value="Ribonuclease H-like"/>
    <property type="match status" value="1"/>
</dbReference>
<evidence type="ECO:0000256" key="1">
    <source>
        <dbReference type="SAM" id="MobiDB-lite"/>
    </source>
</evidence>
<gene>
    <name evidence="3" type="ORF">F2Y87_16345</name>
</gene>
<evidence type="ECO:0000259" key="2">
    <source>
        <dbReference type="PROSITE" id="PS50994"/>
    </source>
</evidence>
<feature type="domain" description="Integrase catalytic" evidence="2">
    <location>
        <begin position="104"/>
        <end position="277"/>
    </location>
</feature>
<dbReference type="EMBL" id="VVYX01000019">
    <property type="protein sequence ID" value="KAA5417442.1"/>
    <property type="molecule type" value="Genomic_DNA"/>
</dbReference>
<dbReference type="InterPro" id="IPR048020">
    <property type="entry name" value="Transpos_IS3"/>
</dbReference>
<dbReference type="Pfam" id="PF13683">
    <property type="entry name" value="rve_3"/>
    <property type="match status" value="1"/>
</dbReference>
<evidence type="ECO:0000313" key="3">
    <source>
        <dbReference type="EMBL" id="KAA5417442.1"/>
    </source>
</evidence>
<comment type="caution">
    <text evidence="3">The sequence shown here is derived from an EMBL/GenBank/DDBJ whole genome shotgun (WGS) entry which is preliminary data.</text>
</comment>
<dbReference type="GO" id="GO:0003676">
    <property type="term" value="F:nucleic acid binding"/>
    <property type="evidence" value="ECO:0007669"/>
    <property type="project" value="InterPro"/>
</dbReference>
<dbReference type="NCBIfam" id="NF033516">
    <property type="entry name" value="transpos_IS3"/>
    <property type="match status" value="1"/>
</dbReference>
<dbReference type="InterPro" id="IPR001584">
    <property type="entry name" value="Integrase_cat-core"/>
</dbReference>